<feature type="compositionally biased region" description="Pro residues" evidence="5">
    <location>
        <begin position="418"/>
        <end position="435"/>
    </location>
</feature>
<feature type="compositionally biased region" description="Pro residues" evidence="5">
    <location>
        <begin position="401"/>
        <end position="410"/>
    </location>
</feature>
<dbReference type="GO" id="GO:0016987">
    <property type="term" value="F:sigma factor activity"/>
    <property type="evidence" value="ECO:0007669"/>
    <property type="project" value="UniProtKB-KW"/>
</dbReference>
<dbReference type="PANTHER" id="PTHR43133">
    <property type="entry name" value="RNA POLYMERASE ECF-TYPE SIGMA FACTO"/>
    <property type="match status" value="1"/>
</dbReference>
<accession>A0A1X2EML0</accession>
<feature type="compositionally biased region" description="Low complexity" evidence="5">
    <location>
        <begin position="436"/>
        <end position="445"/>
    </location>
</feature>
<feature type="compositionally biased region" description="Low complexity" evidence="5">
    <location>
        <begin position="387"/>
        <end position="400"/>
    </location>
</feature>
<dbReference type="PANTHER" id="PTHR43133:SF51">
    <property type="entry name" value="RNA POLYMERASE SIGMA FACTOR"/>
    <property type="match status" value="1"/>
</dbReference>
<dbReference type="InterPro" id="IPR007627">
    <property type="entry name" value="RNA_pol_sigma70_r2"/>
</dbReference>
<evidence type="ECO:0000256" key="5">
    <source>
        <dbReference type="SAM" id="MobiDB-lite"/>
    </source>
</evidence>
<evidence type="ECO:0000256" key="4">
    <source>
        <dbReference type="ARBA" id="ARBA00023163"/>
    </source>
</evidence>
<dbReference type="SUPFAM" id="SSF88659">
    <property type="entry name" value="Sigma3 and sigma4 domains of RNA polymerase sigma factors"/>
    <property type="match status" value="1"/>
</dbReference>
<dbReference type="RefSeq" id="WP_207568399.1">
    <property type="nucleotide sequence ID" value="NZ_LQPZ01000015.1"/>
</dbReference>
<evidence type="ECO:0000313" key="7">
    <source>
        <dbReference type="EMBL" id="ORX06720.1"/>
    </source>
</evidence>
<name>A0A1X2EML0_9MYCO</name>
<keyword evidence="3" id="KW-0731">Sigma factor</keyword>
<evidence type="ECO:0000256" key="2">
    <source>
        <dbReference type="ARBA" id="ARBA00023015"/>
    </source>
</evidence>
<keyword evidence="8" id="KW-1185">Reference proteome</keyword>
<dbReference type="InterPro" id="IPR014284">
    <property type="entry name" value="RNA_pol_sigma-70_dom"/>
</dbReference>
<feature type="region of interest" description="Disordered" evidence="5">
    <location>
        <begin position="355"/>
        <end position="454"/>
    </location>
</feature>
<dbReference type="AlphaFoldDB" id="A0A1X2EML0"/>
<protein>
    <recommendedName>
        <fullName evidence="6">RNA polymerase sigma-70 region 2 domain-containing protein</fullName>
    </recommendedName>
</protein>
<comment type="similarity">
    <text evidence="1">Belongs to the sigma-70 factor family. ECF subfamily.</text>
</comment>
<dbReference type="Pfam" id="PF04542">
    <property type="entry name" value="Sigma70_r2"/>
    <property type="match status" value="1"/>
</dbReference>
<dbReference type="Gene3D" id="1.10.10.10">
    <property type="entry name" value="Winged helix-like DNA-binding domain superfamily/Winged helix DNA-binding domain"/>
    <property type="match status" value="1"/>
</dbReference>
<evidence type="ECO:0000259" key="6">
    <source>
        <dbReference type="Pfam" id="PF04542"/>
    </source>
</evidence>
<sequence length="469" mass="48917">MTALPDWDTAGDAELADAASAGDRQAFARIYDRYADRLHDFCVGMVRDRDAAADCVQDVFCVAATRLGTLRDPAKLRPWLYAIARNEALRCIRQRGREQAFEDVPEAPSGDAGPETLAARDELAALIAAAADGLSERDRTVLDLTYRHGLDGPELARALDVSAATATKLVYRLRQTVERSLGALLVARRARQFGTGCPELAAIVANWDGQFTILIRKRVARHIDSCEQCDRERGRMVNPVALLGGVPVFLPAPEWLRHQTLDRIQLTGAASRLPGGDARASAPRIARLSAPPPASAAPPRRAAGQTGATRPGPRRSETLRRAAVSAAAVIAGIALVMLWLYRPAAVDAPVPPALPSAPPAASAPTPPPPEGQTPAEAAPESPPDVPPAAVTTAPGTTPWSQPAPPPPAAPPEASSAPAAPPSPQQPPPRNPPPVPEVSSPAQVPPGRGGADVGELDRAAGLLGVGAGGP</sequence>
<keyword evidence="2" id="KW-0805">Transcription regulation</keyword>
<reference evidence="7 8" key="1">
    <citation type="submission" date="2016-01" db="EMBL/GenBank/DDBJ databases">
        <title>The new phylogeny of the genus Mycobacterium.</title>
        <authorList>
            <person name="Tarcisio F."/>
            <person name="Conor M."/>
            <person name="Antonella G."/>
            <person name="Elisabetta G."/>
            <person name="Giulia F.S."/>
            <person name="Sara T."/>
            <person name="Anna F."/>
            <person name="Clotilde B."/>
            <person name="Roberto B."/>
            <person name="Veronica D.S."/>
            <person name="Fabio R."/>
            <person name="Monica P."/>
            <person name="Olivier J."/>
            <person name="Enrico T."/>
            <person name="Nicola S."/>
        </authorList>
    </citation>
    <scope>NUCLEOTIDE SEQUENCE [LARGE SCALE GENOMIC DNA]</scope>
    <source>
        <strain evidence="7 8">DSM 44153</strain>
    </source>
</reference>
<comment type="caution">
    <text evidence="7">The sequence shown here is derived from an EMBL/GenBank/DDBJ whole genome shotgun (WGS) entry which is preliminary data.</text>
</comment>
<dbReference type="SUPFAM" id="SSF88946">
    <property type="entry name" value="Sigma2 domain of RNA polymerase sigma factors"/>
    <property type="match status" value="1"/>
</dbReference>
<dbReference type="STRING" id="1798.AWC30_06380"/>
<proteinExistence type="inferred from homology"/>
<dbReference type="NCBIfam" id="TIGR02937">
    <property type="entry name" value="sigma70-ECF"/>
    <property type="match status" value="1"/>
</dbReference>
<evidence type="ECO:0000256" key="1">
    <source>
        <dbReference type="ARBA" id="ARBA00010641"/>
    </source>
</evidence>
<dbReference type="Gene3D" id="1.10.1740.10">
    <property type="match status" value="1"/>
</dbReference>
<dbReference type="InterPro" id="IPR036388">
    <property type="entry name" value="WH-like_DNA-bd_sf"/>
</dbReference>
<organism evidence="7 8">
    <name type="scientific">Mycolicibacillus trivialis</name>
    <dbReference type="NCBI Taxonomy" id="1798"/>
    <lineage>
        <taxon>Bacteria</taxon>
        <taxon>Bacillati</taxon>
        <taxon>Actinomycetota</taxon>
        <taxon>Actinomycetes</taxon>
        <taxon>Mycobacteriales</taxon>
        <taxon>Mycobacteriaceae</taxon>
        <taxon>Mycolicibacillus</taxon>
    </lineage>
</organism>
<dbReference type="PRINTS" id="PR01217">
    <property type="entry name" value="PRICHEXTENSN"/>
</dbReference>
<keyword evidence="4" id="KW-0804">Transcription</keyword>
<dbReference type="InterPro" id="IPR013325">
    <property type="entry name" value="RNA_pol_sigma_r2"/>
</dbReference>
<evidence type="ECO:0000256" key="3">
    <source>
        <dbReference type="ARBA" id="ARBA00023082"/>
    </source>
</evidence>
<dbReference type="InterPro" id="IPR039425">
    <property type="entry name" value="RNA_pol_sigma-70-like"/>
</dbReference>
<dbReference type="Proteomes" id="UP000193090">
    <property type="component" value="Unassembled WGS sequence"/>
</dbReference>
<feature type="domain" description="RNA polymerase sigma-70 region 2" evidence="6">
    <location>
        <begin position="30"/>
        <end position="97"/>
    </location>
</feature>
<gene>
    <name evidence="7" type="ORF">AWC30_06380</name>
</gene>
<dbReference type="InterPro" id="IPR013324">
    <property type="entry name" value="RNA_pol_sigma_r3/r4-like"/>
</dbReference>
<dbReference type="GO" id="GO:0006352">
    <property type="term" value="P:DNA-templated transcription initiation"/>
    <property type="evidence" value="ECO:0007669"/>
    <property type="project" value="InterPro"/>
</dbReference>
<feature type="region of interest" description="Disordered" evidence="5">
    <location>
        <begin position="288"/>
        <end position="319"/>
    </location>
</feature>
<dbReference type="EMBL" id="LQPZ01000015">
    <property type="protein sequence ID" value="ORX06720.1"/>
    <property type="molecule type" value="Genomic_DNA"/>
</dbReference>
<feature type="non-terminal residue" evidence="7">
    <location>
        <position position="469"/>
    </location>
</feature>
<evidence type="ECO:0000313" key="8">
    <source>
        <dbReference type="Proteomes" id="UP000193090"/>
    </source>
</evidence>